<dbReference type="PANTHER" id="PTHR21047:SF2">
    <property type="entry name" value="THYMIDINE DIPHOSPHO-4-KETO-RHAMNOSE 3,5-EPIMERASE"/>
    <property type="match status" value="1"/>
</dbReference>
<dbReference type="Proteomes" id="UP000292734">
    <property type="component" value="Unassembled WGS sequence"/>
</dbReference>
<comment type="function">
    <text evidence="2 7">Catalyzes the epimerization of the C3' and C5'positions of dTDP-6-deoxy-D-xylo-4-hexulose, forming dTDP-6-deoxy-L-lyxo-4-hexulose.</text>
</comment>
<dbReference type="EMBL" id="SEOM01000001">
    <property type="protein sequence ID" value="RYM02957.1"/>
    <property type="molecule type" value="Genomic_DNA"/>
</dbReference>
<dbReference type="EC" id="5.1.3.13" evidence="3 7"/>
<comment type="similarity">
    <text evidence="7">Belongs to the dTDP-4-dehydrorhamnose 3,5-epimerase family.</text>
</comment>
<evidence type="ECO:0000256" key="3">
    <source>
        <dbReference type="ARBA" id="ARBA00012098"/>
    </source>
</evidence>
<dbReference type="GO" id="GO:0019305">
    <property type="term" value="P:dTDP-rhamnose biosynthetic process"/>
    <property type="evidence" value="ECO:0007669"/>
    <property type="project" value="UniProtKB-UniRule"/>
</dbReference>
<dbReference type="GO" id="GO:0000271">
    <property type="term" value="P:polysaccharide biosynthetic process"/>
    <property type="evidence" value="ECO:0007669"/>
    <property type="project" value="TreeGrafter"/>
</dbReference>
<protein>
    <recommendedName>
        <fullName evidence="4 7">dTDP-4-dehydrorhamnose 3,5-epimerase</fullName>
        <ecNumber evidence="3 7">5.1.3.13</ecNumber>
    </recommendedName>
    <alternativeName>
        <fullName evidence="7">Thymidine diphospho-4-keto-rhamnose 3,5-epimerase</fullName>
    </alternativeName>
</protein>
<feature type="active site" description="Proton acceptor" evidence="5">
    <location>
        <position position="62"/>
    </location>
</feature>
<dbReference type="UniPathway" id="UPA00124"/>
<dbReference type="CDD" id="cd00438">
    <property type="entry name" value="cupin_RmlC"/>
    <property type="match status" value="1"/>
</dbReference>
<feature type="active site" description="Proton donor" evidence="5">
    <location>
        <position position="132"/>
    </location>
</feature>
<dbReference type="NCBIfam" id="TIGR01221">
    <property type="entry name" value="rmlC"/>
    <property type="match status" value="1"/>
</dbReference>
<evidence type="ECO:0000256" key="4">
    <source>
        <dbReference type="ARBA" id="ARBA00019595"/>
    </source>
</evidence>
<comment type="caution">
    <text evidence="8">The sequence shown here is derived from an EMBL/GenBank/DDBJ whole genome shotgun (WGS) entry which is preliminary data.</text>
</comment>
<dbReference type="InterPro" id="IPR014710">
    <property type="entry name" value="RmlC-like_jellyroll"/>
</dbReference>
<comment type="pathway">
    <text evidence="7">Carbohydrate biosynthesis; dTDP-L-rhamnose biosynthesis.</text>
</comment>
<comment type="subunit">
    <text evidence="7">Homodimer.</text>
</comment>
<reference evidence="8 9" key="1">
    <citation type="submission" date="2019-02" db="EMBL/GenBank/DDBJ databases">
        <authorList>
            <person name="Feng G."/>
        </authorList>
    </citation>
    <scope>NUCLEOTIDE SEQUENCE [LARGE SCALE GENOMIC DNA]</scope>
    <source>
        <strain evidence="8 9">DSM 26779</strain>
    </source>
</reference>
<dbReference type="GO" id="GO:0005829">
    <property type="term" value="C:cytosol"/>
    <property type="evidence" value="ECO:0007669"/>
    <property type="project" value="TreeGrafter"/>
</dbReference>
<evidence type="ECO:0000256" key="1">
    <source>
        <dbReference type="ARBA" id="ARBA00001298"/>
    </source>
</evidence>
<dbReference type="RefSeq" id="WP_129965261.1">
    <property type="nucleotide sequence ID" value="NZ_JACBZE010000001.1"/>
</dbReference>
<evidence type="ECO:0000256" key="2">
    <source>
        <dbReference type="ARBA" id="ARBA00001997"/>
    </source>
</evidence>
<evidence type="ECO:0000313" key="8">
    <source>
        <dbReference type="EMBL" id="RYM02957.1"/>
    </source>
</evidence>
<dbReference type="InterPro" id="IPR000888">
    <property type="entry name" value="RmlC-like"/>
</dbReference>
<evidence type="ECO:0000256" key="6">
    <source>
        <dbReference type="PIRSR" id="PIRSR600888-3"/>
    </source>
</evidence>
<gene>
    <name evidence="8" type="primary">rfbC</name>
    <name evidence="8" type="ORF">EWH08_00045</name>
</gene>
<evidence type="ECO:0000256" key="5">
    <source>
        <dbReference type="PIRSR" id="PIRSR600888-1"/>
    </source>
</evidence>
<organism evidence="8 9">
    <name type="scientific">Sphingobium indicum</name>
    <dbReference type="NCBI Taxonomy" id="332055"/>
    <lineage>
        <taxon>Bacteria</taxon>
        <taxon>Pseudomonadati</taxon>
        <taxon>Pseudomonadota</taxon>
        <taxon>Alphaproteobacteria</taxon>
        <taxon>Sphingomonadales</taxon>
        <taxon>Sphingomonadaceae</taxon>
        <taxon>Sphingobium</taxon>
    </lineage>
</organism>
<sequence>MEIQSFDIAGLKLLTPRHIGDERGYFAETFRADLFAEHVGGFAFVQDNESQSVRPGTIRGLHFQSEPHAQGKLVRCTAGALFDAAVDIRQGSPTFGQWVGETLTPDNGKQLWIPPGFAHGFCSLEPNTVICYKVTGHYSAECDKGLRWNDPAIGIDWPNAADPDTLSPKDRQQPLLAELPVYFSWSE</sequence>
<dbReference type="Pfam" id="PF00908">
    <property type="entry name" value="dTDP_sugar_isom"/>
    <property type="match status" value="1"/>
</dbReference>
<accession>A0A4V1WAG2</accession>
<evidence type="ECO:0000313" key="9">
    <source>
        <dbReference type="Proteomes" id="UP000292734"/>
    </source>
</evidence>
<comment type="catalytic activity">
    <reaction evidence="1 7">
        <text>dTDP-4-dehydro-6-deoxy-alpha-D-glucose = dTDP-4-dehydro-beta-L-rhamnose</text>
        <dbReference type="Rhea" id="RHEA:16969"/>
        <dbReference type="ChEBI" id="CHEBI:57649"/>
        <dbReference type="ChEBI" id="CHEBI:62830"/>
        <dbReference type="EC" id="5.1.3.13"/>
    </reaction>
</comment>
<dbReference type="InterPro" id="IPR011051">
    <property type="entry name" value="RmlC_Cupin_sf"/>
</dbReference>
<proteinExistence type="inferred from homology"/>
<keyword evidence="7 8" id="KW-0413">Isomerase</keyword>
<dbReference type="SUPFAM" id="SSF51182">
    <property type="entry name" value="RmlC-like cupins"/>
    <property type="match status" value="1"/>
</dbReference>
<evidence type="ECO:0000256" key="7">
    <source>
        <dbReference type="RuleBase" id="RU364069"/>
    </source>
</evidence>
<dbReference type="PANTHER" id="PTHR21047">
    <property type="entry name" value="DTDP-6-DEOXY-D-GLUCOSE-3,5 EPIMERASE"/>
    <property type="match status" value="1"/>
</dbReference>
<dbReference type="Gene3D" id="2.60.120.10">
    <property type="entry name" value="Jelly Rolls"/>
    <property type="match status" value="1"/>
</dbReference>
<feature type="site" description="Participates in a stacking interaction with the thymidine ring of dTDP-4-oxo-6-deoxyglucose" evidence="6">
    <location>
        <position position="138"/>
    </location>
</feature>
<name>A0A4V1WAG2_9SPHN</name>
<dbReference type="AlphaFoldDB" id="A0A4V1WAG2"/>
<dbReference type="GO" id="GO:0008830">
    <property type="term" value="F:dTDP-4-dehydrorhamnose 3,5-epimerase activity"/>
    <property type="evidence" value="ECO:0007669"/>
    <property type="project" value="UniProtKB-UniRule"/>
</dbReference>